<evidence type="ECO:0000313" key="2">
    <source>
        <dbReference type="Proteomes" id="UP000769528"/>
    </source>
</evidence>
<accession>A0A9P8PGH0</accession>
<reference evidence="1" key="1">
    <citation type="journal article" date="2021" name="Open Biol.">
        <title>Shared evolutionary footprints suggest mitochondrial oxidative damage underlies multiple complex I losses in fungi.</title>
        <authorList>
            <person name="Schikora-Tamarit M.A."/>
            <person name="Marcet-Houben M."/>
            <person name="Nosek J."/>
            <person name="Gabaldon T."/>
        </authorList>
    </citation>
    <scope>NUCLEOTIDE SEQUENCE</scope>
    <source>
        <strain evidence="1">CBS6341</strain>
    </source>
</reference>
<dbReference type="AlphaFoldDB" id="A0A9P8PGH0"/>
<organism evidence="1 2">
    <name type="scientific">Wickerhamomyces mucosus</name>
    <dbReference type="NCBI Taxonomy" id="1378264"/>
    <lineage>
        <taxon>Eukaryota</taxon>
        <taxon>Fungi</taxon>
        <taxon>Dikarya</taxon>
        <taxon>Ascomycota</taxon>
        <taxon>Saccharomycotina</taxon>
        <taxon>Saccharomycetes</taxon>
        <taxon>Phaffomycetales</taxon>
        <taxon>Wickerhamomycetaceae</taxon>
        <taxon>Wickerhamomyces</taxon>
    </lineage>
</organism>
<comment type="caution">
    <text evidence="1">The sequence shown here is derived from an EMBL/GenBank/DDBJ whole genome shotgun (WGS) entry which is preliminary data.</text>
</comment>
<name>A0A9P8PGH0_9ASCO</name>
<sequence>MTPFNYMMDYAIDRKRRRRKSSRSAKKNLFDKGTDIDPRLLTYLPREIVLQVLGYIWKDVNLAAFKDNPYIFGIIQEFIHFYRQDNVYIPFQKNDFVGASISLFNFTRFDHLTFHGTQSLKLGIINTQNEAKDLNLTVTCSFFNHLQFECLGYLPRIKLDSLCNRTRFEVEFSRSMGEVKYLPDDEFILKNTKHMLNHKDWIQFDIQSDFLSSGSHILKIFDFPEILTQNLVSRARDLNITFSHKGGFDNIIPLSKFKIKLPHLQTLTFEGSIMKRSFLFKFEAPEMERLTLKIINSFFPLNELLQKLILKFPKLYYISLSFDDYFFGFDLLSKNYNRAIFHKIRIMLIDVRILKLFEDFDFEFPSLNRLVVIYDISINYYIDDLKLNKFTKRNQRILNIELLNAPFLNNLDLSLIKSKNSISKISIPQKFTISSSLNHLNCFSFNSNCPKIKEIEFLSPSSSKITSLNIYGDLKILKAHSFPKITVIGQKPYNLETIFKLDIPLKKDINWIAFGF</sequence>
<proteinExistence type="predicted"/>
<reference evidence="1" key="2">
    <citation type="submission" date="2021-01" db="EMBL/GenBank/DDBJ databases">
        <authorList>
            <person name="Schikora-Tamarit M.A."/>
        </authorList>
    </citation>
    <scope>NUCLEOTIDE SEQUENCE</scope>
    <source>
        <strain evidence="1">CBS6341</strain>
    </source>
</reference>
<keyword evidence="2" id="KW-1185">Reference proteome</keyword>
<dbReference type="Proteomes" id="UP000769528">
    <property type="component" value="Unassembled WGS sequence"/>
</dbReference>
<evidence type="ECO:0000313" key="1">
    <source>
        <dbReference type="EMBL" id="KAH3671798.1"/>
    </source>
</evidence>
<protein>
    <submittedName>
        <fullName evidence="1">Uncharacterized protein</fullName>
    </submittedName>
</protein>
<gene>
    <name evidence="1" type="ORF">WICMUC_004556</name>
</gene>
<dbReference type="EMBL" id="JAEUBF010001266">
    <property type="protein sequence ID" value="KAH3671798.1"/>
    <property type="molecule type" value="Genomic_DNA"/>
</dbReference>